<dbReference type="AlphaFoldDB" id="A0A1F6WNF6"/>
<evidence type="ECO:0000256" key="1">
    <source>
        <dbReference type="SAM" id="Phobius"/>
    </source>
</evidence>
<evidence type="ECO:0008006" key="4">
    <source>
        <dbReference type="Google" id="ProtNLM"/>
    </source>
</evidence>
<keyword evidence="1" id="KW-0472">Membrane</keyword>
<accession>A0A1F6WNF6</accession>
<keyword evidence="1" id="KW-0812">Transmembrane</keyword>
<evidence type="ECO:0000313" key="3">
    <source>
        <dbReference type="Proteomes" id="UP000179448"/>
    </source>
</evidence>
<keyword evidence="1" id="KW-1133">Transmembrane helix</keyword>
<gene>
    <name evidence="2" type="ORF">A2997_01665</name>
</gene>
<organism evidence="2 3">
    <name type="scientific">Candidatus Nomurabacteria bacterium RIFCSPLOWO2_01_FULL_36_10b</name>
    <dbReference type="NCBI Taxonomy" id="1801766"/>
    <lineage>
        <taxon>Bacteria</taxon>
        <taxon>Candidatus Nomuraibacteriota</taxon>
    </lineage>
</organism>
<feature type="transmembrane region" description="Helical" evidence="1">
    <location>
        <begin position="12"/>
        <end position="33"/>
    </location>
</feature>
<dbReference type="Proteomes" id="UP000179448">
    <property type="component" value="Unassembled WGS sequence"/>
</dbReference>
<name>A0A1F6WNF6_9BACT</name>
<comment type="caution">
    <text evidence="2">The sequence shown here is derived from an EMBL/GenBank/DDBJ whole genome shotgun (WGS) entry which is preliminary data.</text>
</comment>
<evidence type="ECO:0000313" key="2">
    <source>
        <dbReference type="EMBL" id="OGI83408.1"/>
    </source>
</evidence>
<proteinExistence type="predicted"/>
<reference evidence="2 3" key="1">
    <citation type="journal article" date="2016" name="Nat. Commun.">
        <title>Thousands of microbial genomes shed light on interconnected biogeochemical processes in an aquifer system.</title>
        <authorList>
            <person name="Anantharaman K."/>
            <person name="Brown C.T."/>
            <person name="Hug L.A."/>
            <person name="Sharon I."/>
            <person name="Castelle C.J."/>
            <person name="Probst A.J."/>
            <person name="Thomas B.C."/>
            <person name="Singh A."/>
            <person name="Wilkins M.J."/>
            <person name="Karaoz U."/>
            <person name="Brodie E.L."/>
            <person name="Williams K.H."/>
            <person name="Hubbard S.S."/>
            <person name="Banfield J.F."/>
        </authorList>
    </citation>
    <scope>NUCLEOTIDE SEQUENCE [LARGE SCALE GENOMIC DNA]</scope>
</reference>
<dbReference type="EMBL" id="MFUQ01000018">
    <property type="protein sequence ID" value="OGI83408.1"/>
    <property type="molecule type" value="Genomic_DNA"/>
</dbReference>
<sequence>MNKKLQLQSGFSLLLAVMFLSAIGLIVALTLSLNSQSTLLSYHARDDVWRARWLATACAEYALQQISMSTTYTGNSSLTFDSGSCTYVVDNSTPAQRHVQTTGVSDNSFIEFSIDVSQISPRIVIDTWDVVAN</sequence>
<protein>
    <recommendedName>
        <fullName evidence="4">Type 4 fimbrial biogenesis protein PilX N-terminal domain-containing protein</fullName>
    </recommendedName>
</protein>
<dbReference type="STRING" id="1801766.A2997_01665"/>